<proteinExistence type="predicted"/>
<sequence>MAKFEPAHILTSRNEGGYTDVRDDAGNWTGGKVGVGDLIGTNKGISAPVLCAFLGRKATVTDMKNLSDAVASAIYKKNYWDVIRGDELLHQEEANSIYDSAVNMGSSRAIILAQRSLGITETGHMDDLTLAKLNLKAA</sequence>
<evidence type="ECO:0000259" key="1">
    <source>
        <dbReference type="Pfam" id="PF05838"/>
    </source>
</evidence>
<feature type="domain" description="TtsA-like Glycoside hydrolase family 108" evidence="1">
    <location>
        <begin position="12"/>
        <end position="105"/>
    </location>
</feature>
<dbReference type="InterPro" id="IPR008565">
    <property type="entry name" value="TtsA-like_GH18_dom"/>
</dbReference>
<dbReference type="InterPro" id="IPR023346">
    <property type="entry name" value="Lysozyme-like_dom_sf"/>
</dbReference>
<organism evidence="2">
    <name type="scientific">uncultured Caudovirales phage</name>
    <dbReference type="NCBI Taxonomy" id="2100421"/>
    <lineage>
        <taxon>Viruses</taxon>
        <taxon>Duplodnaviria</taxon>
        <taxon>Heunggongvirae</taxon>
        <taxon>Uroviricota</taxon>
        <taxon>Caudoviricetes</taxon>
        <taxon>Peduoviridae</taxon>
        <taxon>Maltschvirus</taxon>
        <taxon>Maltschvirus maltsch</taxon>
    </lineage>
</organism>
<reference evidence="2" key="1">
    <citation type="submission" date="2020-05" db="EMBL/GenBank/DDBJ databases">
        <authorList>
            <person name="Chiriac C."/>
            <person name="Salcher M."/>
            <person name="Ghai R."/>
            <person name="Kavagutti S V."/>
        </authorList>
    </citation>
    <scope>NUCLEOTIDE SEQUENCE</scope>
</reference>
<evidence type="ECO:0000313" key="2">
    <source>
        <dbReference type="EMBL" id="CAB4218294.1"/>
    </source>
</evidence>
<dbReference type="Pfam" id="PF05838">
    <property type="entry name" value="Glyco_hydro_108"/>
    <property type="match status" value="1"/>
</dbReference>
<accession>A0A6J5SU99</accession>
<dbReference type="SUPFAM" id="SSF53955">
    <property type="entry name" value="Lysozyme-like"/>
    <property type="match status" value="1"/>
</dbReference>
<gene>
    <name evidence="2" type="ORF">UFOVP1596_13</name>
</gene>
<name>A0A6J5SU99_9CAUD</name>
<dbReference type="EMBL" id="LR797460">
    <property type="protein sequence ID" value="CAB4218294.1"/>
    <property type="molecule type" value="Genomic_DNA"/>
</dbReference>
<dbReference type="Gene3D" id="1.20.141.10">
    <property type="entry name" value="Chitosanase, subunit A, domain 1"/>
    <property type="match status" value="1"/>
</dbReference>
<protein>
    <recommendedName>
        <fullName evidence="1">TtsA-like Glycoside hydrolase family 108 domain-containing protein</fullName>
    </recommendedName>
</protein>